<evidence type="ECO:0000313" key="3">
    <source>
        <dbReference type="Proteomes" id="UP000734854"/>
    </source>
</evidence>
<proteinExistence type="predicted"/>
<comment type="caution">
    <text evidence="2">The sequence shown here is derived from an EMBL/GenBank/DDBJ whole genome shotgun (WGS) entry which is preliminary data.</text>
</comment>
<evidence type="ECO:0000313" key="2">
    <source>
        <dbReference type="EMBL" id="KAG6499749.1"/>
    </source>
</evidence>
<dbReference type="Pfam" id="PF07028">
    <property type="entry name" value="DUF1319"/>
    <property type="match status" value="1"/>
</dbReference>
<organism evidence="2 3">
    <name type="scientific">Zingiber officinale</name>
    <name type="common">Ginger</name>
    <name type="synonym">Amomum zingiber</name>
    <dbReference type="NCBI Taxonomy" id="94328"/>
    <lineage>
        <taxon>Eukaryota</taxon>
        <taxon>Viridiplantae</taxon>
        <taxon>Streptophyta</taxon>
        <taxon>Embryophyta</taxon>
        <taxon>Tracheophyta</taxon>
        <taxon>Spermatophyta</taxon>
        <taxon>Magnoliopsida</taxon>
        <taxon>Liliopsida</taxon>
        <taxon>Zingiberales</taxon>
        <taxon>Zingiberaceae</taxon>
        <taxon>Zingiber</taxon>
    </lineage>
</organism>
<reference evidence="2 3" key="1">
    <citation type="submission" date="2020-08" db="EMBL/GenBank/DDBJ databases">
        <title>Plant Genome Project.</title>
        <authorList>
            <person name="Zhang R.-G."/>
        </authorList>
    </citation>
    <scope>NUCLEOTIDE SEQUENCE [LARGE SCALE GENOMIC DNA]</scope>
    <source>
        <tissue evidence="2">Rhizome</tissue>
    </source>
</reference>
<evidence type="ECO:0000256" key="1">
    <source>
        <dbReference type="SAM" id="Coils"/>
    </source>
</evidence>
<keyword evidence="1" id="KW-0175">Coiled coil</keyword>
<dbReference type="EMBL" id="JACMSC010000011">
    <property type="protein sequence ID" value="KAG6499749.1"/>
    <property type="molecule type" value="Genomic_DNA"/>
</dbReference>
<sequence>MSETWEKAIQDWYENSCTSNLEYLDLASTPKVTNNQLAHNLATIYDKTCLSSCVHLKNCKLIIEQTQLLKKEVLKLETALSNLTLVYTENKPLTKQEVRNHVKDVTGNPKLVEEEALTLTEELNKKLERIDELLKDIQADLKTVVEQTKGGIKATSLPDDLITKLQILSLGPAERPKEGKGKLRISIQTRGYDQWQHSKANLLITRDMVRQLSNTPNVGFAYEIQGVVEYLTSHDPSEVNTRNLMYGRISLSFNNYLASSLVQIASYNSKDKEIQSDDEKFHTLAVLVRQTLDDPAYGEGDDYYEVVQDTETQPFVLVHKISPYVVIPQQKSTNAVSFDLVANEPCIIKARGRGKFSNAFLWNPIWQLWPNCHQIKRRLEPGP</sequence>
<name>A0A8J5KX96_ZINOF</name>
<feature type="coiled-coil region" evidence="1">
    <location>
        <begin position="116"/>
        <end position="147"/>
    </location>
</feature>
<gene>
    <name evidence="2" type="ORF">ZIOFF_039541</name>
</gene>
<keyword evidence="3" id="KW-1185">Reference proteome</keyword>
<dbReference type="InterPro" id="IPR010746">
    <property type="entry name" value="CYMV_Orf1"/>
</dbReference>
<accession>A0A8J5KX96</accession>
<dbReference type="Proteomes" id="UP000734854">
    <property type="component" value="Unassembled WGS sequence"/>
</dbReference>
<dbReference type="AlphaFoldDB" id="A0A8J5KX96"/>
<protein>
    <submittedName>
        <fullName evidence="2">Uncharacterized protein</fullName>
    </submittedName>
</protein>